<evidence type="ECO:0000313" key="5">
    <source>
        <dbReference type="Proteomes" id="UP000812961"/>
    </source>
</evidence>
<evidence type="ECO:0000256" key="3">
    <source>
        <dbReference type="SAM" id="SignalP"/>
    </source>
</evidence>
<dbReference type="InterPro" id="IPR011042">
    <property type="entry name" value="6-blade_b-propeller_TolB-like"/>
</dbReference>
<dbReference type="SUPFAM" id="SSF101898">
    <property type="entry name" value="NHL repeat"/>
    <property type="match status" value="1"/>
</dbReference>
<feature type="signal peptide" evidence="3">
    <location>
        <begin position="1"/>
        <end position="21"/>
    </location>
</feature>
<evidence type="ECO:0000256" key="2">
    <source>
        <dbReference type="PROSITE-ProRule" id="PRU00504"/>
    </source>
</evidence>
<dbReference type="Gene3D" id="2.120.10.30">
    <property type="entry name" value="TolB, C-terminal domain"/>
    <property type="match status" value="1"/>
</dbReference>
<dbReference type="PROSITE" id="PS51125">
    <property type="entry name" value="NHL"/>
    <property type="match status" value="1"/>
</dbReference>
<organism evidence="4 5">
    <name type="scientific">Chitinophaga rhizophila</name>
    <dbReference type="NCBI Taxonomy" id="2866212"/>
    <lineage>
        <taxon>Bacteria</taxon>
        <taxon>Pseudomonadati</taxon>
        <taxon>Bacteroidota</taxon>
        <taxon>Chitinophagia</taxon>
        <taxon>Chitinophagales</taxon>
        <taxon>Chitinophagaceae</taxon>
        <taxon>Chitinophaga</taxon>
    </lineage>
</organism>
<evidence type="ECO:0000256" key="1">
    <source>
        <dbReference type="ARBA" id="ARBA00022737"/>
    </source>
</evidence>
<keyword evidence="5" id="KW-1185">Reference proteome</keyword>
<dbReference type="EMBL" id="JAICCF010000005">
    <property type="protein sequence ID" value="MBW8687772.1"/>
    <property type="molecule type" value="Genomic_DNA"/>
</dbReference>
<comment type="caution">
    <text evidence="4">The sequence shown here is derived from an EMBL/GenBank/DDBJ whole genome shotgun (WGS) entry which is preliminary data.</text>
</comment>
<feature type="chain" id="PRO_5046700992" description="NHL repeat-containing protein" evidence="3">
    <location>
        <begin position="22"/>
        <end position="1094"/>
    </location>
</feature>
<evidence type="ECO:0000313" key="4">
    <source>
        <dbReference type="EMBL" id="MBW8687772.1"/>
    </source>
</evidence>
<keyword evidence="1" id="KW-0677">Repeat</keyword>
<gene>
    <name evidence="4" type="ORF">K1Y79_25765</name>
</gene>
<dbReference type="PANTHER" id="PTHR24104">
    <property type="entry name" value="E3 UBIQUITIN-PROTEIN LIGASE NHLRC1-RELATED"/>
    <property type="match status" value="1"/>
</dbReference>
<protein>
    <recommendedName>
        <fullName evidence="6">NHL repeat-containing protein</fullName>
    </recommendedName>
</protein>
<dbReference type="PANTHER" id="PTHR24104:SF25">
    <property type="entry name" value="PROTEIN LIN-41"/>
    <property type="match status" value="1"/>
</dbReference>
<dbReference type="InterPro" id="IPR001258">
    <property type="entry name" value="NHL_repeat"/>
</dbReference>
<dbReference type="InterPro" id="IPR050952">
    <property type="entry name" value="TRIM-NHL_E3_ligases"/>
</dbReference>
<reference evidence="4 5" key="1">
    <citation type="submission" date="2021-08" db="EMBL/GenBank/DDBJ databases">
        <title>The genome sequence of Chitinophaga sp. B61.</title>
        <authorList>
            <person name="Zhang X."/>
        </authorList>
    </citation>
    <scope>NUCLEOTIDE SEQUENCE [LARGE SCALE GENOMIC DNA]</scope>
    <source>
        <strain evidence="4 5">B61</strain>
    </source>
</reference>
<dbReference type="Proteomes" id="UP000812961">
    <property type="component" value="Unassembled WGS sequence"/>
</dbReference>
<evidence type="ECO:0008006" key="6">
    <source>
        <dbReference type="Google" id="ProtNLM"/>
    </source>
</evidence>
<keyword evidence="3" id="KW-0732">Signal</keyword>
<dbReference type="Gene3D" id="2.60.40.4070">
    <property type="match status" value="1"/>
</dbReference>
<feature type="repeat" description="NHL" evidence="2">
    <location>
        <begin position="343"/>
        <end position="374"/>
    </location>
</feature>
<dbReference type="RefSeq" id="WP_220253094.1">
    <property type="nucleotide sequence ID" value="NZ_JAICCF010000005.1"/>
</dbReference>
<proteinExistence type="predicted"/>
<sequence>MTKKHLSLLTLLFSVGYSATAQQTPAAIPVQFTLKQPGYVTLVIENSDGARVRNLISETYFPAGTNSVQWDGLDDLGRDADGAKHGVYHIPGKMVAPGQYKVRGLVRGAINAHYEIATYSPGTPPWRTEDHTGAWLANHTPPQAALFVPGNASPTGQPAVLLGCYVTEGPDGLAWIDMNGRKRGGRNWVGGAWTAAPFIAADKGPKAIAGNDIYVVSAWETNKQSGLAELRLNALSANKKNDYSVKQVIKRSIGAIPLEQVKETITGFAVNNGIALISMAGRNRILIADIAKSKLTDSIKANAPTGMCYDKDGRLLLLAGNQLLRFSGSLPDNKGQTLISSGLEDPFGITLDNSGRIYISDRGKSHTVKVFAPDGKYIRQIGTPGAPAAGPYDPQHMNNPAGITIDAQQQLWVTEKDFLPKRVSVWSLEGKLIRAFYGPPKYGGGGALDPKDKSRFYYTEEGGAMEFALNWQTGTSSVKQVYYRPDADDMPLAFRSAAPETPLYYNGQQYFTNCYNSSPTNGWTTAFLFIRRNGIAVPVAAMGQASQWDLLKTDAFKSGWPQGVNLNAKGASAQSFFIWQDQNGDGKAQPGEVTYQKGATGGVTIMPDLSFCIARVNDKAMRFTVTGVSKAGVPMYDITKGKVLAQGVLPPASSGGDQVLEGPDGWSVVTLGVKPYSNLSLSGVRNGVPMWSYPSLWPGLHASHNAPEADQAGQLIGTTRLLGGFFEAKGSNAGPLWAINGNHGNVYVFTADGLFVATLFKNMRSGQQWRMPSGKRGMSLDNITLGEENFWPGITAAEDGKIYLVDGARSAVVRLDGFETVTRLPDVQLTVNQSSIERSLSAMSSAAATRQQAAGPKILQVSISSKPPVVDGKLNDWTQASWADIDKRGVKGYFNSSSKPYDVSAALLVANGRLYAAFRTGNAKLVDNSGEMPLAPFKTGGALDIMIGSSNPKADPARRTAAAGDYRLLVSMVNGKPQALLYKAVVPGTKSDDKVPFSSPSRTITFDRVDNISSQVQFAGSEGNYELSVPLAVLGIQPVDGLQIKGDIGILRGSQGETTSRLYWSNKATGITADVPSEALLSPNLWGSFRFKKQ</sequence>
<dbReference type="Gene3D" id="2.60.40.1190">
    <property type="match status" value="1"/>
</dbReference>
<accession>A0ABS7GJ92</accession>
<name>A0ABS7GJ92_9BACT</name>